<feature type="transmembrane region" description="Helical" evidence="6">
    <location>
        <begin position="238"/>
        <end position="259"/>
    </location>
</feature>
<dbReference type="GO" id="GO:0000822">
    <property type="term" value="F:inositol hexakisphosphate binding"/>
    <property type="evidence" value="ECO:0007669"/>
    <property type="project" value="TreeGrafter"/>
</dbReference>
<dbReference type="PROSITE" id="PS51380">
    <property type="entry name" value="EXS"/>
    <property type="match status" value="1"/>
</dbReference>
<organism evidence="9 10">
    <name type="scientific">Electrophorus electricus</name>
    <name type="common">Electric eel</name>
    <name type="synonym">Gymnotus electricus</name>
    <dbReference type="NCBI Taxonomy" id="8005"/>
    <lineage>
        <taxon>Eukaryota</taxon>
        <taxon>Metazoa</taxon>
        <taxon>Chordata</taxon>
        <taxon>Craniata</taxon>
        <taxon>Vertebrata</taxon>
        <taxon>Euteleostomi</taxon>
        <taxon>Actinopterygii</taxon>
        <taxon>Neopterygii</taxon>
        <taxon>Teleostei</taxon>
        <taxon>Ostariophysi</taxon>
        <taxon>Gymnotiformes</taxon>
        <taxon>Gymnotoidei</taxon>
        <taxon>Gymnotidae</taxon>
        <taxon>Electrophorus</taxon>
    </lineage>
</organism>
<reference evidence="10" key="1">
    <citation type="journal article" date="2014" name="Science">
        <title>Nonhuman genetics. Genomic basis for the convergent evolution of electric organs.</title>
        <authorList>
            <person name="Gallant J.R."/>
            <person name="Traeger L.L."/>
            <person name="Volkening J.D."/>
            <person name="Moffett H."/>
            <person name="Chen P.H."/>
            <person name="Novina C.D."/>
            <person name="Phillips G.N.Jr."/>
            <person name="Anand R."/>
            <person name="Wells G.B."/>
            <person name="Pinch M."/>
            <person name="Guth R."/>
            <person name="Unguez G.A."/>
            <person name="Albert J.S."/>
            <person name="Zakon H.H."/>
            <person name="Samanta M.P."/>
            <person name="Sussman M.R."/>
        </authorList>
    </citation>
    <scope>NUCLEOTIDE SEQUENCE [LARGE SCALE GENOMIC DNA]</scope>
</reference>
<dbReference type="Ensembl" id="ENSEEET00000051986.2">
    <property type="protein sequence ID" value="ENSEEEP00000051429.2"/>
    <property type="gene ID" value="ENSEEEG00000024132.2"/>
</dbReference>
<keyword evidence="3 6" id="KW-0812">Transmembrane</keyword>
<evidence type="ECO:0000256" key="2">
    <source>
        <dbReference type="ARBA" id="ARBA00009665"/>
    </source>
</evidence>
<evidence type="ECO:0000259" key="8">
    <source>
        <dbReference type="PROSITE" id="PS51382"/>
    </source>
</evidence>
<dbReference type="GO" id="GO:0016036">
    <property type="term" value="P:cellular response to phosphate starvation"/>
    <property type="evidence" value="ECO:0007669"/>
    <property type="project" value="TreeGrafter"/>
</dbReference>
<feature type="transmembrane region" description="Helical" evidence="6">
    <location>
        <begin position="161"/>
        <end position="184"/>
    </location>
</feature>
<dbReference type="InterPro" id="IPR004331">
    <property type="entry name" value="SPX_dom"/>
</dbReference>
<reference evidence="10" key="2">
    <citation type="journal article" date="2017" name="Sci. Adv.">
        <title>A tail of two voltages: Proteomic comparison of the three electric organs of the electric eel.</title>
        <authorList>
            <person name="Traeger L.L."/>
            <person name="Sabat G."/>
            <person name="Barrett-Wilt G.A."/>
            <person name="Wells G.B."/>
            <person name="Sussman M.R."/>
        </authorList>
    </citation>
    <scope>NUCLEOTIDE SEQUENCE [LARGE SCALE GENOMIC DNA]</scope>
</reference>
<sequence length="486" mass="55546">MSIIYLCSEKLSEACEKMASFGIIAHDGSVPGLVGGYVIVHSEAQRHMNRKKTELRKLKMAVGELYLSLAFLQSYQELNYKCFCKITKKYDAMFASQHGSQWRDERLDTSFLYTVKSHCEQMMFRLEVRTYELLEGGNQQKAMRRLEVPQRGIEQTVGQWITFRIGVSCGLTVALLAFIAIKGFHLQNHILLGSFLLIEFLLLMGLNIYCWRKSGINHVLIFELGPRHHLSHHHIFEVAGHLAVCWCASVLACLHPFLLSIPQQLHPLFFHVLLLLLLLNPTAACHAQSRRWLLCKVLTAPFQPTGFAECWLADQLNSLSPLILKVICVCLESAGLATEVSVYLYLWAMATCISVVVTVSWDLRMDWGLLRGNGLLKEQLVYSREVYYYAAMLADVLLRLSWAINILLAQMKDSDAASVSSLLAPLEVLRRSIWNLFRLENEHLRNCEQCRAVRDFDFLNETANDQQKKNSTSQHNPTCLPFTYLW</sequence>
<reference evidence="9" key="5">
    <citation type="submission" date="2025-09" db="UniProtKB">
        <authorList>
            <consortium name="Ensembl"/>
        </authorList>
    </citation>
    <scope>IDENTIFICATION</scope>
</reference>
<keyword evidence="4 6" id="KW-1133">Transmembrane helix</keyword>
<feature type="transmembrane region" description="Helical" evidence="6">
    <location>
        <begin position="265"/>
        <end position="284"/>
    </location>
</feature>
<dbReference type="PANTHER" id="PTHR10783">
    <property type="entry name" value="XENOTROPIC AND POLYTROPIC RETROVIRUS RECEPTOR 1-RELATED"/>
    <property type="match status" value="1"/>
</dbReference>
<name>A0A4W4HRF3_ELEEL</name>
<evidence type="ECO:0000313" key="9">
    <source>
        <dbReference type="Ensembl" id="ENSEEEP00000051429.2"/>
    </source>
</evidence>
<reference evidence="9" key="4">
    <citation type="submission" date="2025-08" db="UniProtKB">
        <authorList>
            <consortium name="Ensembl"/>
        </authorList>
    </citation>
    <scope>IDENTIFICATION</scope>
</reference>
<feature type="domain" description="SPX" evidence="8">
    <location>
        <begin position="1"/>
        <end position="104"/>
    </location>
</feature>
<evidence type="ECO:0000256" key="3">
    <source>
        <dbReference type="ARBA" id="ARBA00022692"/>
    </source>
</evidence>
<evidence type="ECO:0008006" key="11">
    <source>
        <dbReference type="Google" id="ProtNLM"/>
    </source>
</evidence>
<feature type="domain" description="EXS" evidence="7">
    <location>
        <begin position="271"/>
        <end position="470"/>
    </location>
</feature>
<evidence type="ECO:0000256" key="4">
    <source>
        <dbReference type="ARBA" id="ARBA00022989"/>
    </source>
</evidence>
<protein>
    <recommendedName>
        <fullName evidence="11">XK-related protein</fullName>
    </recommendedName>
</protein>
<feature type="transmembrane region" description="Helical" evidence="6">
    <location>
        <begin position="190"/>
        <end position="211"/>
    </location>
</feature>
<evidence type="ECO:0000313" key="10">
    <source>
        <dbReference type="Proteomes" id="UP000314983"/>
    </source>
</evidence>
<evidence type="ECO:0000259" key="7">
    <source>
        <dbReference type="PROSITE" id="PS51380"/>
    </source>
</evidence>
<feature type="transmembrane region" description="Helical" evidence="6">
    <location>
        <begin position="342"/>
        <end position="361"/>
    </location>
</feature>
<dbReference type="Proteomes" id="UP000314983">
    <property type="component" value="Chromosome 9"/>
</dbReference>
<dbReference type="GO" id="GO:0006817">
    <property type="term" value="P:phosphate ion transport"/>
    <property type="evidence" value="ECO:0007669"/>
    <property type="project" value="TreeGrafter"/>
</dbReference>
<dbReference type="PANTHER" id="PTHR10783:SF103">
    <property type="entry name" value="SOLUTE CARRIER FAMILY 53 MEMBER 1"/>
    <property type="match status" value="1"/>
</dbReference>
<reference evidence="9" key="3">
    <citation type="submission" date="2020-05" db="EMBL/GenBank/DDBJ databases">
        <title>Electrophorus electricus (electric eel) genome, fEleEle1, primary haplotype.</title>
        <authorList>
            <person name="Myers G."/>
            <person name="Meyer A."/>
            <person name="Fedrigo O."/>
            <person name="Formenti G."/>
            <person name="Rhie A."/>
            <person name="Tracey A."/>
            <person name="Sims Y."/>
            <person name="Jarvis E.D."/>
        </authorList>
    </citation>
    <scope>NUCLEOTIDE SEQUENCE [LARGE SCALE GENOMIC DNA]</scope>
</reference>
<gene>
    <name evidence="9" type="primary">LOC113573029</name>
</gene>
<dbReference type="Pfam" id="PF03105">
    <property type="entry name" value="SPX"/>
    <property type="match status" value="1"/>
</dbReference>
<dbReference type="GO" id="GO:0005886">
    <property type="term" value="C:plasma membrane"/>
    <property type="evidence" value="ECO:0007669"/>
    <property type="project" value="TreeGrafter"/>
</dbReference>
<comment type="similarity">
    <text evidence="2">Belongs to the SYG1 (TC 2.A.94) family.</text>
</comment>
<dbReference type="InterPro" id="IPR004342">
    <property type="entry name" value="EXS_C"/>
</dbReference>
<dbReference type="AlphaFoldDB" id="A0A4W4HRF3"/>
<dbReference type="GO" id="GO:0005794">
    <property type="term" value="C:Golgi apparatus"/>
    <property type="evidence" value="ECO:0007669"/>
    <property type="project" value="TreeGrafter"/>
</dbReference>
<evidence type="ECO:0000256" key="5">
    <source>
        <dbReference type="ARBA" id="ARBA00023136"/>
    </source>
</evidence>
<comment type="subcellular location">
    <subcellularLocation>
        <location evidence="1">Membrane</location>
        <topology evidence="1">Multi-pass membrane protein</topology>
    </subcellularLocation>
</comment>
<dbReference type="PROSITE" id="PS51382">
    <property type="entry name" value="SPX"/>
    <property type="match status" value="1"/>
</dbReference>
<dbReference type="Pfam" id="PF03124">
    <property type="entry name" value="EXS"/>
    <property type="match status" value="2"/>
</dbReference>
<keyword evidence="10" id="KW-1185">Reference proteome</keyword>
<evidence type="ECO:0000256" key="6">
    <source>
        <dbReference type="SAM" id="Phobius"/>
    </source>
</evidence>
<dbReference type="GeneTree" id="ENSGT00500000044895"/>
<keyword evidence="5 6" id="KW-0472">Membrane</keyword>
<feature type="transmembrane region" description="Helical" evidence="6">
    <location>
        <begin position="386"/>
        <end position="408"/>
    </location>
</feature>
<proteinExistence type="inferred from homology"/>
<accession>A0A4W4HRF3</accession>
<evidence type="ECO:0000256" key="1">
    <source>
        <dbReference type="ARBA" id="ARBA00004141"/>
    </source>
</evidence>